<protein>
    <submittedName>
        <fullName evidence="1">Uncharacterized protein</fullName>
    </submittedName>
</protein>
<dbReference type="AlphaFoldDB" id="A0AAD5FW07"/>
<keyword evidence="2" id="KW-1185">Reference proteome</keyword>
<proteinExistence type="predicted"/>
<accession>A0AAD5FW07</accession>
<comment type="caution">
    <text evidence="1">The sequence shown here is derived from an EMBL/GenBank/DDBJ whole genome shotgun (WGS) entry which is preliminary data.</text>
</comment>
<gene>
    <name evidence="1" type="ORF">C0J50_12617</name>
</gene>
<reference evidence="1" key="1">
    <citation type="submission" date="2018-07" db="EMBL/GenBank/DDBJ databases">
        <title>Comparative genomics of catfishes provides insights into carnivory and benthic adaptation.</title>
        <authorList>
            <person name="Zhang Y."/>
            <person name="Wang D."/>
            <person name="Peng Z."/>
            <person name="Zheng S."/>
            <person name="Shao F."/>
            <person name="Tao W."/>
        </authorList>
    </citation>
    <scope>NUCLEOTIDE SEQUENCE</scope>
    <source>
        <strain evidence="1">Chongqing</strain>
    </source>
</reference>
<name>A0AAD5FW07_SILAS</name>
<organism evidence="1 2">
    <name type="scientific">Silurus asotus</name>
    <name type="common">Amur catfish</name>
    <name type="synonym">Parasilurus asotus</name>
    <dbReference type="NCBI Taxonomy" id="30991"/>
    <lineage>
        <taxon>Eukaryota</taxon>
        <taxon>Metazoa</taxon>
        <taxon>Chordata</taxon>
        <taxon>Craniata</taxon>
        <taxon>Vertebrata</taxon>
        <taxon>Euteleostomi</taxon>
        <taxon>Actinopterygii</taxon>
        <taxon>Neopterygii</taxon>
        <taxon>Teleostei</taxon>
        <taxon>Ostariophysi</taxon>
        <taxon>Siluriformes</taxon>
        <taxon>Siluridae</taxon>
        <taxon>Silurus</taxon>
    </lineage>
</organism>
<dbReference type="Proteomes" id="UP001205998">
    <property type="component" value="Unassembled WGS sequence"/>
</dbReference>
<dbReference type="EMBL" id="MU529181">
    <property type="protein sequence ID" value="KAI5630162.1"/>
    <property type="molecule type" value="Genomic_DNA"/>
</dbReference>
<sequence>MVKKIRPHCSGAACHSDGSQVDATVARFHTNRNTPPWLKVCPHTTVAVDLLSHHRGCRSALTPPWLKVCSQTTVAEDLLSHHRG</sequence>
<evidence type="ECO:0000313" key="2">
    <source>
        <dbReference type="Proteomes" id="UP001205998"/>
    </source>
</evidence>
<evidence type="ECO:0000313" key="1">
    <source>
        <dbReference type="EMBL" id="KAI5630162.1"/>
    </source>
</evidence>